<dbReference type="SUPFAM" id="SSF53098">
    <property type="entry name" value="Ribonuclease H-like"/>
    <property type="match status" value="1"/>
</dbReference>
<dbReference type="InterPro" id="IPR012337">
    <property type="entry name" value="RNaseH-like_sf"/>
</dbReference>
<dbReference type="AlphaFoldDB" id="A0A232EJ53"/>
<dbReference type="InterPro" id="IPR036397">
    <property type="entry name" value="RNaseH_sf"/>
</dbReference>
<sequence length="102" mass="11446">MDMALDYSYNYDSILILSDSKSVLQGLNSNNAKIMSNPILLDIKRKYQIYIKNNPEASLEMIWVPGHCGIEGHYNLSESLAKINVVDSPNCQCGQANENLNH</sequence>
<feature type="non-terminal residue" evidence="1">
    <location>
        <position position="102"/>
    </location>
</feature>
<dbReference type="Gene3D" id="3.30.420.10">
    <property type="entry name" value="Ribonuclease H-like superfamily/Ribonuclease H"/>
    <property type="match status" value="1"/>
</dbReference>
<gene>
    <name evidence="1" type="ORF">TSAR_010998</name>
</gene>
<keyword evidence="2" id="KW-1185">Reference proteome</keyword>
<organism evidence="1 2">
    <name type="scientific">Trichomalopsis sarcophagae</name>
    <dbReference type="NCBI Taxonomy" id="543379"/>
    <lineage>
        <taxon>Eukaryota</taxon>
        <taxon>Metazoa</taxon>
        <taxon>Ecdysozoa</taxon>
        <taxon>Arthropoda</taxon>
        <taxon>Hexapoda</taxon>
        <taxon>Insecta</taxon>
        <taxon>Pterygota</taxon>
        <taxon>Neoptera</taxon>
        <taxon>Endopterygota</taxon>
        <taxon>Hymenoptera</taxon>
        <taxon>Apocrita</taxon>
        <taxon>Proctotrupomorpha</taxon>
        <taxon>Chalcidoidea</taxon>
        <taxon>Pteromalidae</taxon>
        <taxon>Pteromalinae</taxon>
        <taxon>Trichomalopsis</taxon>
    </lineage>
</organism>
<accession>A0A232EJ53</accession>
<evidence type="ECO:0000313" key="1">
    <source>
        <dbReference type="EMBL" id="OXU18352.1"/>
    </source>
</evidence>
<reference evidence="1 2" key="1">
    <citation type="journal article" date="2017" name="Curr. Biol.">
        <title>The Evolution of Venom by Co-option of Single-Copy Genes.</title>
        <authorList>
            <person name="Martinson E.O."/>
            <person name="Mrinalini"/>
            <person name="Kelkar Y.D."/>
            <person name="Chang C.H."/>
            <person name="Werren J.H."/>
        </authorList>
    </citation>
    <scope>NUCLEOTIDE SEQUENCE [LARGE SCALE GENOMIC DNA]</scope>
    <source>
        <strain evidence="1 2">Alberta</strain>
        <tissue evidence="1">Whole body</tissue>
    </source>
</reference>
<name>A0A232EJ53_9HYME</name>
<dbReference type="Proteomes" id="UP000215335">
    <property type="component" value="Unassembled WGS sequence"/>
</dbReference>
<protein>
    <submittedName>
        <fullName evidence="1">Uncharacterized protein</fullName>
    </submittedName>
</protein>
<evidence type="ECO:0000313" key="2">
    <source>
        <dbReference type="Proteomes" id="UP000215335"/>
    </source>
</evidence>
<comment type="caution">
    <text evidence="1">The sequence shown here is derived from an EMBL/GenBank/DDBJ whole genome shotgun (WGS) entry which is preliminary data.</text>
</comment>
<dbReference type="EMBL" id="NNAY01004112">
    <property type="protein sequence ID" value="OXU18352.1"/>
    <property type="molecule type" value="Genomic_DNA"/>
</dbReference>
<dbReference type="GO" id="GO:0003676">
    <property type="term" value="F:nucleic acid binding"/>
    <property type="evidence" value="ECO:0007669"/>
    <property type="project" value="InterPro"/>
</dbReference>
<proteinExistence type="predicted"/>